<dbReference type="InterPro" id="IPR003593">
    <property type="entry name" value="AAA+_ATPase"/>
</dbReference>
<keyword evidence="2" id="KW-0813">Transport</keyword>
<dbReference type="PROSITE" id="PS00211">
    <property type="entry name" value="ABC_TRANSPORTER_1"/>
    <property type="match status" value="1"/>
</dbReference>
<dbReference type="OrthoDB" id="9802264at2"/>
<dbReference type="PANTHER" id="PTHR42781:SF4">
    <property type="entry name" value="SPERMIDINE_PUTRESCINE IMPORT ATP-BINDING PROTEIN POTA"/>
    <property type="match status" value="1"/>
</dbReference>
<dbReference type="Gene3D" id="2.40.50.100">
    <property type="match status" value="1"/>
</dbReference>
<keyword evidence="4 6" id="KW-0067">ATP-binding</keyword>
<dbReference type="GO" id="GO:0043190">
    <property type="term" value="C:ATP-binding cassette (ABC) transporter complex"/>
    <property type="evidence" value="ECO:0007669"/>
    <property type="project" value="InterPro"/>
</dbReference>
<reference evidence="6 7" key="1">
    <citation type="submission" date="2016-09" db="EMBL/GenBank/DDBJ databases">
        <title>Rhizobium oryziradicis sp. nov., isolated from the root of rice.</title>
        <authorList>
            <person name="Zhao J."/>
            <person name="Zhang X."/>
        </authorList>
    </citation>
    <scope>NUCLEOTIDE SEQUENCE [LARGE SCALE GENOMIC DNA]</scope>
    <source>
        <strain evidence="6 7">N19</strain>
    </source>
</reference>
<dbReference type="GO" id="GO:0016887">
    <property type="term" value="F:ATP hydrolysis activity"/>
    <property type="evidence" value="ECO:0007669"/>
    <property type="project" value="InterPro"/>
</dbReference>
<dbReference type="AlphaFoldDB" id="A0A1Q8ZKQ0"/>
<dbReference type="InterPro" id="IPR013611">
    <property type="entry name" value="Transp-assoc_OB_typ2"/>
</dbReference>
<protein>
    <submittedName>
        <fullName evidence="6">Fe3+/spermidine/putrescine ABC transporter ATP-binding protein</fullName>
    </submittedName>
</protein>
<dbReference type="InterPro" id="IPR017871">
    <property type="entry name" value="ABC_transporter-like_CS"/>
</dbReference>
<dbReference type="SUPFAM" id="SSF52540">
    <property type="entry name" value="P-loop containing nucleoside triphosphate hydrolases"/>
    <property type="match status" value="1"/>
</dbReference>
<dbReference type="Pfam" id="PF08402">
    <property type="entry name" value="TOBE_2"/>
    <property type="match status" value="1"/>
</dbReference>
<evidence type="ECO:0000256" key="2">
    <source>
        <dbReference type="ARBA" id="ARBA00022448"/>
    </source>
</evidence>
<evidence type="ECO:0000313" key="7">
    <source>
        <dbReference type="Proteomes" id="UP000186894"/>
    </source>
</evidence>
<sequence>MKKAAAIDIAAVSKIYGSTTAVDNISLKVAAGTYCCLLGPSGCGKTSTLRMIAGHESVSSGDILLGNTNITDLPPAARGTAMMFQSYALFPHLDLIENVAFSLKMKGVDKATRQAKAMDMLILMQLEAYASRKPAQLSGGQQQRVALARALITDPEALLLDEPLSALDPFLKIRMRAELKKLQTSLGITFVHVTHSQEEAMALADLIVVMNNGRIEQAAPPRTLFEAPATAFVARFMGDHNVISGRATQVSEKSATISVAAGGDFVATGVAELNTPVDIAIRTDRVRIGQSDTPGLGFTGSVTNVEYRGATVKLMLSGAGVEDFTAILSDAAYFANPVKVGEAVSLCWNSADAIVLGN</sequence>
<dbReference type="SMART" id="SM00382">
    <property type="entry name" value="AAA"/>
    <property type="match status" value="1"/>
</dbReference>
<gene>
    <name evidence="6" type="ORF">BJF95_13105</name>
</gene>
<dbReference type="STRING" id="1867956.BJF95_13105"/>
<dbReference type="GO" id="GO:0022857">
    <property type="term" value="F:transmembrane transporter activity"/>
    <property type="evidence" value="ECO:0007669"/>
    <property type="project" value="InterPro"/>
</dbReference>
<dbReference type="EMBL" id="MKIM01000033">
    <property type="protein sequence ID" value="OLP42377.1"/>
    <property type="molecule type" value="Genomic_DNA"/>
</dbReference>
<organism evidence="6 7">
    <name type="scientific">Rhizobium oryziradicis</name>
    <dbReference type="NCBI Taxonomy" id="1867956"/>
    <lineage>
        <taxon>Bacteria</taxon>
        <taxon>Pseudomonadati</taxon>
        <taxon>Pseudomonadota</taxon>
        <taxon>Alphaproteobacteria</taxon>
        <taxon>Hyphomicrobiales</taxon>
        <taxon>Rhizobiaceae</taxon>
        <taxon>Rhizobium/Agrobacterium group</taxon>
        <taxon>Rhizobium</taxon>
    </lineage>
</organism>
<dbReference type="Proteomes" id="UP000186894">
    <property type="component" value="Unassembled WGS sequence"/>
</dbReference>
<dbReference type="InterPro" id="IPR008995">
    <property type="entry name" value="Mo/tungstate-bd_C_term_dom"/>
</dbReference>
<dbReference type="PANTHER" id="PTHR42781">
    <property type="entry name" value="SPERMIDINE/PUTRESCINE IMPORT ATP-BINDING PROTEIN POTA"/>
    <property type="match status" value="1"/>
</dbReference>
<dbReference type="RefSeq" id="WP_075641847.1">
    <property type="nucleotide sequence ID" value="NZ_MKIM01000033.1"/>
</dbReference>
<dbReference type="SUPFAM" id="SSF50331">
    <property type="entry name" value="MOP-like"/>
    <property type="match status" value="1"/>
</dbReference>
<dbReference type="Pfam" id="PF00005">
    <property type="entry name" value="ABC_tran"/>
    <property type="match status" value="1"/>
</dbReference>
<evidence type="ECO:0000259" key="5">
    <source>
        <dbReference type="PROSITE" id="PS50893"/>
    </source>
</evidence>
<dbReference type="InterPro" id="IPR003439">
    <property type="entry name" value="ABC_transporter-like_ATP-bd"/>
</dbReference>
<evidence type="ECO:0000256" key="3">
    <source>
        <dbReference type="ARBA" id="ARBA00022741"/>
    </source>
</evidence>
<name>A0A1Q8ZKQ0_9HYPH</name>
<keyword evidence="3" id="KW-0547">Nucleotide-binding</keyword>
<comment type="similarity">
    <text evidence="1">Belongs to the ABC transporter superfamily.</text>
</comment>
<dbReference type="FunFam" id="3.40.50.300:FF:000425">
    <property type="entry name" value="Probable ABC transporter, ATP-binding subunit"/>
    <property type="match status" value="1"/>
</dbReference>
<dbReference type="PROSITE" id="PS50893">
    <property type="entry name" value="ABC_TRANSPORTER_2"/>
    <property type="match status" value="1"/>
</dbReference>
<dbReference type="Gene3D" id="3.40.50.300">
    <property type="entry name" value="P-loop containing nucleotide triphosphate hydrolases"/>
    <property type="match status" value="1"/>
</dbReference>
<evidence type="ECO:0000256" key="1">
    <source>
        <dbReference type="ARBA" id="ARBA00005417"/>
    </source>
</evidence>
<dbReference type="InterPro" id="IPR050093">
    <property type="entry name" value="ABC_SmlMolc_Importer"/>
</dbReference>
<evidence type="ECO:0000256" key="4">
    <source>
        <dbReference type="ARBA" id="ARBA00022840"/>
    </source>
</evidence>
<proteinExistence type="inferred from homology"/>
<dbReference type="InterPro" id="IPR027417">
    <property type="entry name" value="P-loop_NTPase"/>
</dbReference>
<feature type="domain" description="ABC transporter" evidence="5">
    <location>
        <begin position="7"/>
        <end position="237"/>
    </location>
</feature>
<keyword evidence="7" id="KW-1185">Reference proteome</keyword>
<comment type="caution">
    <text evidence="6">The sequence shown here is derived from an EMBL/GenBank/DDBJ whole genome shotgun (WGS) entry which is preliminary data.</text>
</comment>
<accession>A0A1Q8ZKQ0</accession>
<evidence type="ECO:0000313" key="6">
    <source>
        <dbReference type="EMBL" id="OLP42377.1"/>
    </source>
</evidence>
<dbReference type="GO" id="GO:0015697">
    <property type="term" value="P:quaternary ammonium group transport"/>
    <property type="evidence" value="ECO:0007669"/>
    <property type="project" value="UniProtKB-ARBA"/>
</dbReference>
<dbReference type="GO" id="GO:0005524">
    <property type="term" value="F:ATP binding"/>
    <property type="evidence" value="ECO:0007669"/>
    <property type="project" value="UniProtKB-KW"/>
</dbReference>